<feature type="repeat" description="ANK" evidence="3">
    <location>
        <begin position="399"/>
        <end position="431"/>
    </location>
</feature>
<feature type="repeat" description="ANK" evidence="3">
    <location>
        <begin position="980"/>
        <end position="1012"/>
    </location>
</feature>
<feature type="transmembrane region" description="Helical" evidence="4">
    <location>
        <begin position="1266"/>
        <end position="1285"/>
    </location>
</feature>
<reference evidence="5 6" key="1">
    <citation type="submission" date="2010-05" db="EMBL/GenBank/DDBJ databases">
        <title>The Genome Sequence of Thecamonas trahens ATCC 50062.</title>
        <authorList>
            <consortium name="The Broad Institute Genome Sequencing Platform"/>
            <person name="Russ C."/>
            <person name="Cuomo C."/>
            <person name="Shea T."/>
            <person name="Young S.K."/>
            <person name="Zeng Q."/>
            <person name="Koehrsen M."/>
            <person name="Haas B."/>
            <person name="Borodovsky M."/>
            <person name="Guigo R."/>
            <person name="Alvarado L."/>
            <person name="Berlin A."/>
            <person name="Bochicchio J."/>
            <person name="Borenstein D."/>
            <person name="Chapman S."/>
            <person name="Chen Z."/>
            <person name="Freedman E."/>
            <person name="Gellesch M."/>
            <person name="Goldberg J."/>
            <person name="Griggs A."/>
            <person name="Gujja S."/>
            <person name="Heilman E."/>
            <person name="Heiman D."/>
            <person name="Hepburn T."/>
            <person name="Howarth C."/>
            <person name="Jen D."/>
            <person name="Larson L."/>
            <person name="Mehta T."/>
            <person name="Park D."/>
            <person name="Pearson M."/>
            <person name="Roberts A."/>
            <person name="Saif S."/>
            <person name="Shenoy N."/>
            <person name="Sisk P."/>
            <person name="Stolte C."/>
            <person name="Sykes S."/>
            <person name="Thomson T."/>
            <person name="Walk T."/>
            <person name="White J."/>
            <person name="Yandava C."/>
            <person name="Burger G."/>
            <person name="Gray M.W."/>
            <person name="Holland P.W.H."/>
            <person name="King N."/>
            <person name="Lang F.B.F."/>
            <person name="Roger A.J."/>
            <person name="Ruiz-Trillo I."/>
            <person name="Lander E."/>
            <person name="Nusbaum C."/>
        </authorList>
    </citation>
    <scope>NUCLEOTIDE SEQUENCE [LARGE SCALE GENOMIC DNA]</scope>
    <source>
        <strain evidence="5 6">ATCC 50062</strain>
    </source>
</reference>
<evidence type="ECO:0000313" key="6">
    <source>
        <dbReference type="Proteomes" id="UP000054408"/>
    </source>
</evidence>
<protein>
    <submittedName>
        <fullName evidence="5">MHC_I family protein</fullName>
    </submittedName>
</protein>
<dbReference type="Pfam" id="PF12796">
    <property type="entry name" value="Ank_2"/>
    <property type="match status" value="3"/>
</dbReference>
<dbReference type="PRINTS" id="PR01415">
    <property type="entry name" value="ANKYRIN"/>
</dbReference>
<feature type="transmembrane region" description="Helical" evidence="4">
    <location>
        <begin position="1226"/>
        <end position="1246"/>
    </location>
</feature>
<dbReference type="PROSITE" id="PS50297">
    <property type="entry name" value="ANK_REP_REGION"/>
    <property type="match status" value="5"/>
</dbReference>
<feature type="repeat" description="ANK" evidence="3">
    <location>
        <begin position="209"/>
        <end position="248"/>
    </location>
</feature>
<feature type="transmembrane region" description="Helical" evidence="4">
    <location>
        <begin position="1328"/>
        <end position="1347"/>
    </location>
</feature>
<keyword evidence="1" id="KW-0677">Repeat</keyword>
<feature type="repeat" description="ANK" evidence="3">
    <location>
        <begin position="1054"/>
        <end position="1086"/>
    </location>
</feature>
<evidence type="ECO:0000256" key="4">
    <source>
        <dbReference type="SAM" id="Phobius"/>
    </source>
</evidence>
<sequence>MRSVVGISKGLRVGVIVLGALVVVGKIGAEWSPKRGLPHHMPTPRVVAELAGLFADIQAAAGPAGGASLRDTAGLLSRTRTVLRALAGTSLYAPRRGAGLIGASRASGLRGDSDADIAAASAARTMFRALDSSPPIRCPPNDPRLLIVAAAAANIPDLLELLADCDAPLEAAEAESGKTALHAAADLLALDALAMLLELGAMVDVADAQGRTALHVVAAAHEVDAVSGARRAIELLVGAGASVSARDAAGCTPVAAAAAAGHPAAIALLARYAPGSSSIADARGCHPLHAALLLAPTHTSVETVSELLNSGADVDAPFAPLEPDDPLTGYSPLQLAVAIVPESDYQEALVGVLLRSGASKDSLDPTIPPPLCLAVNAGRARTLAYLVQMGVDVNAADAHGATALHYAARTGAIAMATALLDAGADPNASTLSYPLHLRVSTVSIPTHLWQQVDGATPLHFAAARELEPLVEALVGAGGNLALRSAAGNTAADLATSSSRIHELVLSVFQLPPPWADRVHPPDDFANHMAAAIPSKAMARVALSHELYTLVAAAPLEPTPMEQTIIPQALDLVAAGASVSAVDASAVPLLFAVIRKLPKRHARTPTHVRAATALVAALLWRSELDDVEPWPLASEQLDGQPSSIAPGALRASLSSDALAALNLDDVDNSSGEAQTLVHLAAAYDMEALVVALVGLGASFDARNGLGYTPVDVAAGAQSSYALAALLAVGASVTCELSRVEATLGAVGASARLVHELVTRHGAGPPGAGELSLGPVAFESAMVNALLARDHELVRLLLAPPISVDVHATVEWSAELPVRSRTSLLLLAALLADHIAMIELLRAGADPRAADANGLTPLHALVVQNSMASQRGIDLLLGAERPAVNATDLHGLAPIHYLVDAQLWDPDSLRAFKPALREARLNALLSAGADPNTPTNSGETPLGRTLIGSAGSTEQSGFLAAQSRIASMLLQAGADPNARDADGRTILHRLAHLGLAAAALWLLEAGADPTLADSTGKTTLHVAARSVATSEMVATFIPALLQASGSAQYVNLRDGAGRTALHYAVLAGSTPTIQLLTAAGASAVKDNDGLSPYDLVLDAGEGGEAGGGGNGASPGPGGLGTVLVGSAAAGQEARLRVAQWQRMFDQLKGMITLVVATIQLAAFALELELAWHSSAQVAVDIAAAPLLAAALRNVNFALLFWAVASGLLLFTLAFCFRRFRLHKIGAVLTWLCADILFVPLLRVLVANFRCTDGEVAAAPSQACFTGSHTYMLLGATGMLALYIPLTFRLVRLDFQPEAVSTAFSLNWGADVLLLKRFRLHRMTKRVNTRLTDILLHALKLTLVSVSVIIFDEIAVLLVVYIALSLVYVTAIAWRPSYVSRRVNSAQLGLAASTVGVNLAAGSAYLIDDTSSLVPVAALAAAVFVIPPLVMLVHAKLCVTSSDQERVELNEALQTVIETGNTLTLLRDGERACPVARV</sequence>
<feature type="repeat" description="ANK" evidence="3">
    <location>
        <begin position="453"/>
        <end position="485"/>
    </location>
</feature>
<dbReference type="PROSITE" id="PS50088">
    <property type="entry name" value="ANK_REPEAT"/>
    <property type="match status" value="7"/>
</dbReference>
<evidence type="ECO:0000256" key="3">
    <source>
        <dbReference type="PROSITE-ProRule" id="PRU00023"/>
    </source>
</evidence>
<dbReference type="Pfam" id="PF00023">
    <property type="entry name" value="Ank"/>
    <property type="match status" value="1"/>
</dbReference>
<dbReference type="GeneID" id="25565898"/>
<keyword evidence="4" id="KW-0472">Membrane</keyword>
<name>A0A0L0DDW3_THETB</name>
<feature type="transmembrane region" description="Helical" evidence="4">
    <location>
        <begin position="1410"/>
        <end position="1430"/>
    </location>
</feature>
<dbReference type="eggNOG" id="KOG4177">
    <property type="taxonomic scope" value="Eukaryota"/>
</dbReference>
<dbReference type="STRING" id="461836.A0A0L0DDW3"/>
<dbReference type="SMART" id="SM00248">
    <property type="entry name" value="ANK"/>
    <property type="match status" value="17"/>
</dbReference>
<feature type="repeat" description="ANK" evidence="3">
    <location>
        <begin position="370"/>
        <end position="398"/>
    </location>
</feature>
<keyword evidence="6" id="KW-1185">Reference proteome</keyword>
<dbReference type="InterPro" id="IPR002110">
    <property type="entry name" value="Ankyrin_rpt"/>
</dbReference>
<gene>
    <name evidence="5" type="ORF">AMSG_06820</name>
</gene>
<keyword evidence="4" id="KW-1133">Transmembrane helix</keyword>
<feature type="transmembrane region" description="Helical" evidence="4">
    <location>
        <begin position="1194"/>
        <end position="1214"/>
    </location>
</feature>
<dbReference type="Gene3D" id="1.25.40.20">
    <property type="entry name" value="Ankyrin repeat-containing domain"/>
    <property type="match status" value="7"/>
</dbReference>
<feature type="transmembrane region" description="Helical" evidence="4">
    <location>
        <begin position="1383"/>
        <end position="1404"/>
    </location>
</feature>
<dbReference type="SUPFAM" id="SSF48403">
    <property type="entry name" value="Ankyrin repeat"/>
    <property type="match status" value="3"/>
</dbReference>
<evidence type="ECO:0000256" key="2">
    <source>
        <dbReference type="ARBA" id="ARBA00023043"/>
    </source>
</evidence>
<dbReference type="InterPro" id="IPR036770">
    <property type="entry name" value="Ankyrin_rpt-contain_sf"/>
</dbReference>
<dbReference type="PANTHER" id="PTHR24198:SF165">
    <property type="entry name" value="ANKYRIN REPEAT-CONTAINING PROTEIN-RELATED"/>
    <property type="match status" value="1"/>
</dbReference>
<dbReference type="Proteomes" id="UP000054408">
    <property type="component" value="Unassembled WGS sequence"/>
</dbReference>
<evidence type="ECO:0000313" key="5">
    <source>
        <dbReference type="EMBL" id="KNC50336.1"/>
    </source>
</evidence>
<dbReference type="PANTHER" id="PTHR24198">
    <property type="entry name" value="ANKYRIN REPEAT AND PROTEIN KINASE DOMAIN-CONTAINING PROTEIN"/>
    <property type="match status" value="1"/>
</dbReference>
<dbReference type="EMBL" id="GL349461">
    <property type="protein sequence ID" value="KNC50336.1"/>
    <property type="molecule type" value="Genomic_DNA"/>
</dbReference>
<keyword evidence="2 3" id="KW-0040">ANK repeat</keyword>
<dbReference type="RefSeq" id="XP_013756882.1">
    <property type="nucleotide sequence ID" value="XM_013901428.1"/>
</dbReference>
<accession>A0A0L0DDW3</accession>
<evidence type="ECO:0000256" key="1">
    <source>
        <dbReference type="ARBA" id="ARBA00022737"/>
    </source>
</evidence>
<proteinExistence type="predicted"/>
<dbReference type="OrthoDB" id="194358at2759"/>
<organism evidence="5 6">
    <name type="scientific">Thecamonas trahens ATCC 50062</name>
    <dbReference type="NCBI Taxonomy" id="461836"/>
    <lineage>
        <taxon>Eukaryota</taxon>
        <taxon>Apusozoa</taxon>
        <taxon>Apusomonadida</taxon>
        <taxon>Apusomonadidae</taxon>
        <taxon>Thecamonas</taxon>
    </lineage>
</organism>
<feature type="transmembrane region" description="Helical" evidence="4">
    <location>
        <begin position="1353"/>
        <end position="1371"/>
    </location>
</feature>
<keyword evidence="4" id="KW-0812">Transmembrane</keyword>
<feature type="repeat" description="ANK" evidence="3">
    <location>
        <begin position="176"/>
        <end position="208"/>
    </location>
</feature>